<dbReference type="InterPro" id="IPR036390">
    <property type="entry name" value="WH_DNA-bd_sf"/>
</dbReference>
<dbReference type="Gene3D" id="1.10.10.10">
    <property type="entry name" value="Winged helix-like DNA-binding domain superfamily/Winged helix DNA-binding domain"/>
    <property type="match status" value="1"/>
</dbReference>
<name>A0A7T2S4I2_DELAC</name>
<proteinExistence type="inferred from homology"/>
<dbReference type="AlphaFoldDB" id="A0A7T2S4I2"/>
<protein>
    <submittedName>
        <fullName evidence="6">LysR family transcriptional regulator</fullName>
    </submittedName>
</protein>
<dbReference type="FunFam" id="1.10.10.10:FF:000001">
    <property type="entry name" value="LysR family transcriptional regulator"/>
    <property type="match status" value="1"/>
</dbReference>
<evidence type="ECO:0000313" key="6">
    <source>
        <dbReference type="EMBL" id="QPS08775.1"/>
    </source>
</evidence>
<dbReference type="PANTHER" id="PTHR30346">
    <property type="entry name" value="TRANSCRIPTIONAL DUAL REGULATOR HCAR-RELATED"/>
    <property type="match status" value="1"/>
</dbReference>
<evidence type="ECO:0000313" key="7">
    <source>
        <dbReference type="Proteomes" id="UP000594778"/>
    </source>
</evidence>
<dbReference type="Proteomes" id="UP000594778">
    <property type="component" value="Chromosome"/>
</dbReference>
<dbReference type="InterPro" id="IPR036388">
    <property type="entry name" value="WH-like_DNA-bd_sf"/>
</dbReference>
<keyword evidence="4" id="KW-0804">Transcription</keyword>
<dbReference type="Pfam" id="PF03466">
    <property type="entry name" value="LysR_substrate"/>
    <property type="match status" value="1"/>
</dbReference>
<evidence type="ECO:0000256" key="4">
    <source>
        <dbReference type="ARBA" id="ARBA00023163"/>
    </source>
</evidence>
<reference evidence="6 7" key="1">
    <citation type="submission" date="2020-12" db="EMBL/GenBank/DDBJ databases">
        <title>FDA dAtabase for Regulatory Grade micrObial Sequences (FDA-ARGOS): Supporting development and validation of Infectious Disease Dx tests.</title>
        <authorList>
            <person name="Sproer C."/>
            <person name="Gronow S."/>
            <person name="Severitt S."/>
            <person name="Schroder I."/>
            <person name="Tallon L."/>
            <person name="Sadzewicz L."/>
            <person name="Zhao X."/>
            <person name="Boylan J."/>
            <person name="Ott S."/>
            <person name="Bowen H."/>
            <person name="Vavikolanu K."/>
            <person name="Mehta A."/>
            <person name="Aluvathingal J."/>
            <person name="Nadendla S."/>
            <person name="Lowell S."/>
            <person name="Myers T."/>
            <person name="Yan Y."/>
            <person name="Sichtig H."/>
        </authorList>
    </citation>
    <scope>NUCLEOTIDE SEQUENCE [LARGE SCALE GENOMIC DNA]</scope>
    <source>
        <strain evidence="6 7">FDAARGOS_909</strain>
    </source>
</reference>
<dbReference type="InterPro" id="IPR005119">
    <property type="entry name" value="LysR_subst-bd"/>
</dbReference>
<feature type="domain" description="HTH lysR-type" evidence="5">
    <location>
        <begin position="2"/>
        <end position="59"/>
    </location>
</feature>
<dbReference type="EMBL" id="CP065668">
    <property type="protein sequence ID" value="QPS08775.1"/>
    <property type="molecule type" value="Genomic_DNA"/>
</dbReference>
<dbReference type="SUPFAM" id="SSF46785">
    <property type="entry name" value="Winged helix' DNA-binding domain"/>
    <property type="match status" value="1"/>
</dbReference>
<dbReference type="GO" id="GO:0003677">
    <property type="term" value="F:DNA binding"/>
    <property type="evidence" value="ECO:0007669"/>
    <property type="project" value="UniProtKB-KW"/>
</dbReference>
<dbReference type="Gene3D" id="3.40.190.10">
    <property type="entry name" value="Periplasmic binding protein-like II"/>
    <property type="match status" value="2"/>
</dbReference>
<evidence type="ECO:0000256" key="1">
    <source>
        <dbReference type="ARBA" id="ARBA00009437"/>
    </source>
</evidence>
<dbReference type="CDD" id="cd08414">
    <property type="entry name" value="PBP2_LTTR_aromatics_like"/>
    <property type="match status" value="1"/>
</dbReference>
<evidence type="ECO:0000259" key="5">
    <source>
        <dbReference type="PROSITE" id="PS50931"/>
    </source>
</evidence>
<sequence length="297" mass="32515">MLDLRQLRYFIAVAEAENVGRAAEQLHISQSPLSRQIRLLEDQLGVLLFERSRQRIRLTQEGLDLLGEARTLMANANRVETFARRLGAGNAGRLAIGYVEGAMYANIVSPSVRAFRAGSPLVTLSLQGLGSATQFDYLQRHMLDVGLAYRMPERESGLSSALVLDEAVALAIPKGHPLCGSRTLQPAQLDGQTWIAVTRQPVDTIRSALLAACQEAGFTPDIAYETTDPLASLYLVSSGLGVTLVQSALKTKAPEGVVFRDLKWLRLRVKIYLVWRSNDARPIVTAFREAVCTLAAV</sequence>
<dbReference type="PRINTS" id="PR00039">
    <property type="entry name" value="HTHLYSR"/>
</dbReference>
<dbReference type="RefSeq" id="WP_197955967.1">
    <property type="nucleotide sequence ID" value="NZ_CP065668.1"/>
</dbReference>
<gene>
    <name evidence="6" type="ORF">I6G66_01565</name>
</gene>
<comment type="similarity">
    <text evidence="1">Belongs to the LysR transcriptional regulatory family.</text>
</comment>
<evidence type="ECO:0000256" key="2">
    <source>
        <dbReference type="ARBA" id="ARBA00023015"/>
    </source>
</evidence>
<keyword evidence="3" id="KW-0238">DNA-binding</keyword>
<keyword evidence="2" id="KW-0805">Transcription regulation</keyword>
<dbReference type="GO" id="GO:0032993">
    <property type="term" value="C:protein-DNA complex"/>
    <property type="evidence" value="ECO:0007669"/>
    <property type="project" value="TreeGrafter"/>
</dbReference>
<evidence type="ECO:0000256" key="3">
    <source>
        <dbReference type="ARBA" id="ARBA00023125"/>
    </source>
</evidence>
<dbReference type="PANTHER" id="PTHR30346:SF28">
    <property type="entry name" value="HTH-TYPE TRANSCRIPTIONAL REGULATOR CYNR"/>
    <property type="match status" value="1"/>
</dbReference>
<accession>A0A7T2S4I2</accession>
<dbReference type="PROSITE" id="PS50931">
    <property type="entry name" value="HTH_LYSR"/>
    <property type="match status" value="1"/>
</dbReference>
<dbReference type="SUPFAM" id="SSF53850">
    <property type="entry name" value="Periplasmic binding protein-like II"/>
    <property type="match status" value="1"/>
</dbReference>
<dbReference type="InterPro" id="IPR000847">
    <property type="entry name" value="LysR_HTH_N"/>
</dbReference>
<organism evidence="6 7">
    <name type="scientific">Delftia acidovorans</name>
    <name type="common">Pseudomonas acidovorans</name>
    <name type="synonym">Comamonas acidovorans</name>
    <dbReference type="NCBI Taxonomy" id="80866"/>
    <lineage>
        <taxon>Bacteria</taxon>
        <taxon>Pseudomonadati</taxon>
        <taxon>Pseudomonadota</taxon>
        <taxon>Betaproteobacteria</taxon>
        <taxon>Burkholderiales</taxon>
        <taxon>Comamonadaceae</taxon>
        <taxon>Delftia</taxon>
    </lineage>
</organism>
<dbReference type="GO" id="GO:0003700">
    <property type="term" value="F:DNA-binding transcription factor activity"/>
    <property type="evidence" value="ECO:0007669"/>
    <property type="project" value="InterPro"/>
</dbReference>
<dbReference type="Pfam" id="PF00126">
    <property type="entry name" value="HTH_1"/>
    <property type="match status" value="1"/>
</dbReference>